<name>W9RMX4_9ROSA</name>
<dbReference type="Proteomes" id="UP000030645">
    <property type="component" value="Unassembled WGS sequence"/>
</dbReference>
<reference evidence="3" key="1">
    <citation type="submission" date="2013-01" db="EMBL/GenBank/DDBJ databases">
        <title>Draft Genome Sequence of a Mulberry Tree, Morus notabilis C.K. Schneid.</title>
        <authorList>
            <person name="He N."/>
            <person name="Zhao S."/>
        </authorList>
    </citation>
    <scope>NUCLEOTIDE SEQUENCE</scope>
</reference>
<accession>W9RMX4</accession>
<gene>
    <name evidence="2" type="ORF">L484_027641</name>
</gene>
<dbReference type="AlphaFoldDB" id="W9RMX4"/>
<dbReference type="EMBL" id="KE344869">
    <property type="protein sequence ID" value="EXB82466.1"/>
    <property type="molecule type" value="Genomic_DNA"/>
</dbReference>
<evidence type="ECO:0000256" key="1">
    <source>
        <dbReference type="SAM" id="MobiDB-lite"/>
    </source>
</evidence>
<evidence type="ECO:0000313" key="2">
    <source>
        <dbReference type="EMBL" id="EXB82466.1"/>
    </source>
</evidence>
<organism evidence="2 3">
    <name type="scientific">Morus notabilis</name>
    <dbReference type="NCBI Taxonomy" id="981085"/>
    <lineage>
        <taxon>Eukaryota</taxon>
        <taxon>Viridiplantae</taxon>
        <taxon>Streptophyta</taxon>
        <taxon>Embryophyta</taxon>
        <taxon>Tracheophyta</taxon>
        <taxon>Spermatophyta</taxon>
        <taxon>Magnoliopsida</taxon>
        <taxon>eudicotyledons</taxon>
        <taxon>Gunneridae</taxon>
        <taxon>Pentapetalae</taxon>
        <taxon>rosids</taxon>
        <taxon>fabids</taxon>
        <taxon>Rosales</taxon>
        <taxon>Moraceae</taxon>
        <taxon>Moreae</taxon>
        <taxon>Morus</taxon>
    </lineage>
</organism>
<sequence>MGGGDAITKPELPSLSLSLLLSRRFRFDSKSALQSPPPPPPLSSSSSSISRFSKRSPRP</sequence>
<evidence type="ECO:0000313" key="3">
    <source>
        <dbReference type="Proteomes" id="UP000030645"/>
    </source>
</evidence>
<protein>
    <submittedName>
        <fullName evidence="2">Uncharacterized protein</fullName>
    </submittedName>
</protein>
<feature type="region of interest" description="Disordered" evidence="1">
    <location>
        <begin position="30"/>
        <end position="59"/>
    </location>
</feature>
<keyword evidence="3" id="KW-1185">Reference proteome</keyword>
<proteinExistence type="predicted"/>